<feature type="region of interest" description="Disordered" evidence="1">
    <location>
        <begin position="1"/>
        <end position="27"/>
    </location>
</feature>
<accession>A0A645IYD6</accession>
<proteinExistence type="predicted"/>
<organism evidence="2">
    <name type="scientific">bioreactor metagenome</name>
    <dbReference type="NCBI Taxonomy" id="1076179"/>
    <lineage>
        <taxon>unclassified sequences</taxon>
        <taxon>metagenomes</taxon>
        <taxon>ecological metagenomes</taxon>
    </lineage>
</organism>
<sequence length="114" mass="12267">MGAANPVYRRQHAVPDRQPFPARLEPGDRGVAAHLASASGIHRSGDDGDHHDRRFHADFPVLQPVSEHRFLGAVQRRGSADAPGTVRGGVPHGRHGGRSILQLLPVPVRGEPFA</sequence>
<protein>
    <submittedName>
        <fullName evidence="2">Uncharacterized protein</fullName>
    </submittedName>
</protein>
<feature type="region of interest" description="Disordered" evidence="1">
    <location>
        <begin position="76"/>
        <end position="98"/>
    </location>
</feature>
<dbReference type="AlphaFoldDB" id="A0A645IYD6"/>
<evidence type="ECO:0000256" key="1">
    <source>
        <dbReference type="SAM" id="MobiDB-lite"/>
    </source>
</evidence>
<evidence type="ECO:0000313" key="2">
    <source>
        <dbReference type="EMBL" id="MPN55872.1"/>
    </source>
</evidence>
<gene>
    <name evidence="2" type="ORF">SDC9_203556</name>
</gene>
<dbReference type="EMBL" id="VSSQ01125572">
    <property type="protein sequence ID" value="MPN55872.1"/>
    <property type="molecule type" value="Genomic_DNA"/>
</dbReference>
<name>A0A645IYD6_9ZZZZ</name>
<comment type="caution">
    <text evidence="2">The sequence shown here is derived from an EMBL/GenBank/DDBJ whole genome shotgun (WGS) entry which is preliminary data.</text>
</comment>
<reference evidence="2" key="1">
    <citation type="submission" date="2019-08" db="EMBL/GenBank/DDBJ databases">
        <authorList>
            <person name="Kucharzyk K."/>
            <person name="Murdoch R.W."/>
            <person name="Higgins S."/>
            <person name="Loffler F."/>
        </authorList>
    </citation>
    <scope>NUCLEOTIDE SEQUENCE</scope>
</reference>